<evidence type="ECO:0000256" key="5">
    <source>
        <dbReference type="ARBA" id="ARBA00023136"/>
    </source>
</evidence>
<dbReference type="AlphaFoldDB" id="A0AAJ3HSM3"/>
<comment type="subcellular location">
    <subcellularLocation>
        <location evidence="1">Cell outer membrane</location>
        <topology evidence="1">Multi-pass membrane protein</topology>
    </subcellularLocation>
</comment>
<dbReference type="RefSeq" id="WP_064719785.1">
    <property type="nucleotide sequence ID" value="NZ_LXEV01000021.1"/>
</dbReference>
<sequence>MNISKKLITVFFCFGLLFSSSLYAHNGAHTFYGGYIFSKITGHSAHGTQLSYRYESDNTWGLLTSLLYINSNHKENFIDSRFTNTSKLKQKYTAIAILIGPTYRINSSFSVFVQMGPVKQKYKENKHHPTINATDTHTVSTSNYIAQGGIDYNPIQNLSINMGYIYSNATVNKRRLELSGVQLSLGYRF</sequence>
<gene>
    <name evidence="8" type="ORF">M997_1808</name>
</gene>
<dbReference type="InterPro" id="IPR051723">
    <property type="entry name" value="Bact_OM_Invasion-Related"/>
</dbReference>
<feature type="chain" id="PRO_5042496440" description="Outer membrane protein beta-barrel domain-containing protein" evidence="6">
    <location>
        <begin position="25"/>
        <end position="189"/>
    </location>
</feature>
<dbReference type="PANTHER" id="PTHR35892">
    <property type="entry name" value="OUTER MEMBRANE PROTEIN PAGN-RELATED"/>
    <property type="match status" value="1"/>
</dbReference>
<evidence type="ECO:0000256" key="1">
    <source>
        <dbReference type="ARBA" id="ARBA00004571"/>
    </source>
</evidence>
<keyword evidence="5" id="KW-0472">Membrane</keyword>
<dbReference type="Proteomes" id="UP000078250">
    <property type="component" value="Unassembled WGS sequence"/>
</dbReference>
<evidence type="ECO:0000256" key="3">
    <source>
        <dbReference type="ARBA" id="ARBA00022692"/>
    </source>
</evidence>
<reference evidence="8 9" key="1">
    <citation type="submission" date="2016-04" db="EMBL/GenBank/DDBJ databases">
        <title>ATOL: Assembling a taxonomically balanced genome-scale reconstruction of the evolutionary history of the Enterobacteriaceae.</title>
        <authorList>
            <person name="Plunkett G.III."/>
            <person name="Neeno-Eckwall E.C."/>
            <person name="Glasner J.D."/>
            <person name="Perna N.T."/>
        </authorList>
    </citation>
    <scope>NUCLEOTIDE SEQUENCE [LARGE SCALE GENOMIC DNA]</scope>
    <source>
        <strain evidence="8 9">ATCC 700826</strain>
    </source>
</reference>
<proteinExistence type="predicted"/>
<evidence type="ECO:0000313" key="8">
    <source>
        <dbReference type="EMBL" id="OAT47279.1"/>
    </source>
</evidence>
<feature type="domain" description="Outer membrane protein beta-barrel" evidence="7">
    <location>
        <begin position="16"/>
        <end position="189"/>
    </location>
</feature>
<dbReference type="Gene3D" id="2.40.160.20">
    <property type="match status" value="1"/>
</dbReference>
<dbReference type="GO" id="GO:0044384">
    <property type="term" value="C:host outer membrane"/>
    <property type="evidence" value="ECO:0007669"/>
    <property type="project" value="InterPro"/>
</dbReference>
<dbReference type="GO" id="GO:0009279">
    <property type="term" value="C:cell outer membrane"/>
    <property type="evidence" value="ECO:0007669"/>
    <property type="project" value="UniProtKB-SubCell"/>
</dbReference>
<dbReference type="InterPro" id="IPR011250">
    <property type="entry name" value="OMP/PagP_B-barrel"/>
</dbReference>
<dbReference type="PANTHER" id="PTHR35892:SF2">
    <property type="entry name" value="OUTER MEMBRANE PROTEIN PAGN"/>
    <property type="match status" value="1"/>
</dbReference>
<protein>
    <recommendedName>
        <fullName evidence="7">Outer membrane protein beta-barrel domain-containing protein</fullName>
    </recommendedName>
</protein>
<dbReference type="Pfam" id="PF13505">
    <property type="entry name" value="OMP_b-brl"/>
    <property type="match status" value="1"/>
</dbReference>
<evidence type="ECO:0000256" key="2">
    <source>
        <dbReference type="ARBA" id="ARBA00022452"/>
    </source>
</evidence>
<keyword evidence="9" id="KW-1185">Reference proteome</keyword>
<organism evidence="8 9">
    <name type="scientific">Proteus hauseri ATCC 700826</name>
    <dbReference type="NCBI Taxonomy" id="1354271"/>
    <lineage>
        <taxon>Bacteria</taxon>
        <taxon>Pseudomonadati</taxon>
        <taxon>Pseudomonadota</taxon>
        <taxon>Gammaproteobacteria</taxon>
        <taxon>Enterobacterales</taxon>
        <taxon>Morganellaceae</taxon>
        <taxon>Proteus</taxon>
    </lineage>
</organism>
<keyword evidence="3" id="KW-0812">Transmembrane</keyword>
<evidence type="ECO:0000256" key="4">
    <source>
        <dbReference type="ARBA" id="ARBA00022729"/>
    </source>
</evidence>
<evidence type="ECO:0000259" key="7">
    <source>
        <dbReference type="Pfam" id="PF13505"/>
    </source>
</evidence>
<evidence type="ECO:0000256" key="6">
    <source>
        <dbReference type="SAM" id="SignalP"/>
    </source>
</evidence>
<comment type="caution">
    <text evidence="8">The sequence shown here is derived from an EMBL/GenBank/DDBJ whole genome shotgun (WGS) entry which is preliminary data.</text>
</comment>
<evidence type="ECO:0000313" key="9">
    <source>
        <dbReference type="Proteomes" id="UP000078250"/>
    </source>
</evidence>
<keyword evidence="4 6" id="KW-0732">Signal</keyword>
<dbReference type="EMBL" id="LXEV01000021">
    <property type="protein sequence ID" value="OAT47279.1"/>
    <property type="molecule type" value="Genomic_DNA"/>
</dbReference>
<dbReference type="InterPro" id="IPR000758">
    <property type="entry name" value="Enterovir_OMP"/>
</dbReference>
<dbReference type="SUPFAM" id="SSF56925">
    <property type="entry name" value="OMPA-like"/>
    <property type="match status" value="1"/>
</dbReference>
<dbReference type="InterPro" id="IPR027385">
    <property type="entry name" value="Beta-barrel_OMP"/>
</dbReference>
<accession>A0AAJ3HSM3</accession>
<feature type="signal peptide" evidence="6">
    <location>
        <begin position="1"/>
        <end position="24"/>
    </location>
</feature>
<dbReference type="PRINTS" id="PR00316">
    <property type="entry name" value="ENTEROVIROMP"/>
</dbReference>
<name>A0AAJ3HSM3_PROHU</name>
<keyword evidence="2" id="KW-1134">Transmembrane beta strand</keyword>